<dbReference type="AlphaFoldDB" id="A0A8J3EC24"/>
<comment type="caution">
    <text evidence="2">The sequence shown here is derived from an EMBL/GenBank/DDBJ whole genome shotgun (WGS) entry which is preliminary data.</text>
</comment>
<evidence type="ECO:0000256" key="1">
    <source>
        <dbReference type="SAM" id="MobiDB-lite"/>
    </source>
</evidence>
<evidence type="ECO:0000313" key="2">
    <source>
        <dbReference type="EMBL" id="GGG29375.1"/>
    </source>
</evidence>
<dbReference type="Proteomes" id="UP000597507">
    <property type="component" value="Unassembled WGS sequence"/>
</dbReference>
<feature type="region of interest" description="Disordered" evidence="1">
    <location>
        <begin position="103"/>
        <end position="131"/>
    </location>
</feature>
<evidence type="ECO:0000313" key="3">
    <source>
        <dbReference type="Proteomes" id="UP000597507"/>
    </source>
</evidence>
<proteinExistence type="predicted"/>
<feature type="region of interest" description="Disordered" evidence="1">
    <location>
        <begin position="155"/>
        <end position="203"/>
    </location>
</feature>
<name>A0A8J3EC24_9PROT</name>
<organism evidence="2 3">
    <name type="scientific">Caldovatus sediminis</name>
    <dbReference type="NCBI Taxonomy" id="2041189"/>
    <lineage>
        <taxon>Bacteria</taxon>
        <taxon>Pseudomonadati</taxon>
        <taxon>Pseudomonadota</taxon>
        <taxon>Alphaproteobacteria</taxon>
        <taxon>Acetobacterales</taxon>
        <taxon>Roseomonadaceae</taxon>
        <taxon>Caldovatus</taxon>
    </lineage>
</organism>
<dbReference type="EMBL" id="BMKS01000004">
    <property type="protein sequence ID" value="GGG29375.1"/>
    <property type="molecule type" value="Genomic_DNA"/>
</dbReference>
<feature type="compositionally biased region" description="Basic and acidic residues" evidence="1">
    <location>
        <begin position="104"/>
        <end position="117"/>
    </location>
</feature>
<evidence type="ECO:0008006" key="4">
    <source>
        <dbReference type="Google" id="ProtNLM"/>
    </source>
</evidence>
<keyword evidence="3" id="KW-1185">Reference proteome</keyword>
<protein>
    <recommendedName>
        <fullName evidence="4">Transposase</fullName>
    </recommendedName>
</protein>
<gene>
    <name evidence="2" type="ORF">GCM10010964_16550</name>
</gene>
<sequence>MGGMARLIPCGRDRALLLPLVVVATVGRMPAGAVAVRPIPGGRAQDRPRRPLALPISRRASGIFSSRRIERATHRDRGVRYVAANLHPDHDTLAAFCRTRPRRPHDFRPGHAEDPARSAEPWRPAMPARLGTPDAKARCARRKQTAEPAFGIVKATPASPDLGHGPPCTCTGRRRKSDRLLAGYAPPQPVRKRSSRVPIRPTL</sequence>
<accession>A0A8J3EC24</accession>
<reference evidence="2 3" key="1">
    <citation type="journal article" date="2014" name="Int. J. Syst. Evol. Microbiol.">
        <title>Complete genome sequence of Corynebacterium casei LMG S-19264T (=DSM 44701T), isolated from a smear-ripened cheese.</title>
        <authorList>
            <consortium name="US DOE Joint Genome Institute (JGI-PGF)"/>
            <person name="Walter F."/>
            <person name="Albersmeier A."/>
            <person name="Kalinowski J."/>
            <person name="Ruckert C."/>
        </authorList>
    </citation>
    <scope>NUCLEOTIDE SEQUENCE [LARGE SCALE GENOMIC DNA]</scope>
    <source>
        <strain evidence="2 3">CGMCC 1.16330</strain>
    </source>
</reference>